<protein>
    <recommendedName>
        <fullName evidence="10">Flagellar hook protein FlgL</fullName>
    </recommendedName>
</protein>
<keyword evidence="9" id="KW-1185">Reference proteome</keyword>
<dbReference type="GO" id="GO:0005198">
    <property type="term" value="F:structural molecule activity"/>
    <property type="evidence" value="ECO:0007669"/>
    <property type="project" value="InterPro"/>
</dbReference>
<name>A0A0J1H272_9GAMM</name>
<dbReference type="PATRIC" id="fig|1195763.3.peg.2128"/>
<evidence type="ECO:0000256" key="1">
    <source>
        <dbReference type="ARBA" id="ARBA00004365"/>
    </source>
</evidence>
<dbReference type="RefSeq" id="WP_047878746.1">
    <property type="nucleotide sequence ID" value="NZ_LDOT01000012.1"/>
</dbReference>
<evidence type="ECO:0000259" key="7">
    <source>
        <dbReference type="Pfam" id="PF00700"/>
    </source>
</evidence>
<dbReference type="GO" id="GO:0005576">
    <property type="term" value="C:extracellular region"/>
    <property type="evidence" value="ECO:0007669"/>
    <property type="project" value="UniProtKB-SubCell"/>
</dbReference>
<evidence type="ECO:0008006" key="10">
    <source>
        <dbReference type="Google" id="ProtNLM"/>
    </source>
</evidence>
<dbReference type="STRING" id="1195763.ABT56_10145"/>
<dbReference type="SUPFAM" id="SSF64518">
    <property type="entry name" value="Phase 1 flagellin"/>
    <property type="match status" value="1"/>
</dbReference>
<dbReference type="PANTHER" id="PTHR42792">
    <property type="entry name" value="FLAGELLIN"/>
    <property type="match status" value="1"/>
</dbReference>
<dbReference type="InterPro" id="IPR013384">
    <property type="entry name" value="Flagell_FlgL"/>
</dbReference>
<evidence type="ECO:0000256" key="3">
    <source>
        <dbReference type="ARBA" id="ARBA00005709"/>
    </source>
</evidence>
<dbReference type="OrthoDB" id="9768249at2"/>
<dbReference type="NCBIfam" id="TIGR02550">
    <property type="entry name" value="flagell_flgL"/>
    <property type="match status" value="1"/>
</dbReference>
<organism evidence="8 9">
    <name type="scientific">Photobacterium aquae</name>
    <dbReference type="NCBI Taxonomy" id="1195763"/>
    <lineage>
        <taxon>Bacteria</taxon>
        <taxon>Pseudomonadati</taxon>
        <taxon>Pseudomonadota</taxon>
        <taxon>Gammaproteobacteria</taxon>
        <taxon>Vibrionales</taxon>
        <taxon>Vibrionaceae</taxon>
        <taxon>Photobacterium</taxon>
    </lineage>
</organism>
<evidence type="ECO:0000256" key="5">
    <source>
        <dbReference type="ARBA" id="ARBA00023143"/>
    </source>
</evidence>
<evidence type="ECO:0000256" key="4">
    <source>
        <dbReference type="ARBA" id="ARBA00022525"/>
    </source>
</evidence>
<dbReference type="InterPro" id="IPR046358">
    <property type="entry name" value="Flagellin_C"/>
</dbReference>
<dbReference type="InterPro" id="IPR001492">
    <property type="entry name" value="Flagellin"/>
</dbReference>
<proteinExistence type="inferred from homology"/>
<evidence type="ECO:0000313" key="8">
    <source>
        <dbReference type="EMBL" id="KLV05883.1"/>
    </source>
</evidence>
<dbReference type="Pfam" id="PF00669">
    <property type="entry name" value="Flagellin_N"/>
    <property type="match status" value="1"/>
</dbReference>
<feature type="domain" description="Flagellin N-terminal" evidence="6">
    <location>
        <begin position="6"/>
        <end position="142"/>
    </location>
</feature>
<reference evidence="8 9" key="1">
    <citation type="submission" date="2015-05" db="EMBL/GenBank/DDBJ databases">
        <title>Photobacterium galathea sp. nov.</title>
        <authorList>
            <person name="Machado H."/>
            <person name="Gram L."/>
        </authorList>
    </citation>
    <scope>NUCLEOTIDE SEQUENCE [LARGE SCALE GENOMIC DNA]</scope>
    <source>
        <strain evidence="8 9">CGMCC 1.12159</strain>
    </source>
</reference>
<dbReference type="Pfam" id="PF00700">
    <property type="entry name" value="Flagellin_C"/>
    <property type="match status" value="1"/>
</dbReference>
<feature type="domain" description="Flagellin C-terminal" evidence="7">
    <location>
        <begin position="328"/>
        <end position="408"/>
    </location>
</feature>
<sequence>MINRVATFTQYQNLTSNLMRKQGQINVTNEQLATGKRMQTAGDDPVASVSTQNYKQQLVQFEQFQKSITLAGNRLNSLETALTDAEGQIDLTKQRVIGMINGAMTGDDRGAFTFELETMYDSMLDLANSQDEGGNFMFAGNQFNNKPFVADASGTIKYMGDDGHREARIDTSVFVQTSQPGEQVFMGIENPYGDYRPNFAGLQSGSTLNVQSATNKDPNDTNEYRVAFVDNGNGGLNYELYDDTNGVQLATGAYDATKGIQYKDATAGSAIDLDFQFDGDIKPDDEVSLNPGKTFSLFDTIKSAIDYSQYSTSSAEAQAGLQQTIDDLTAAYVHMNQRRSEVGVGLKQLDTFEEQHKDFELAVNNAKGSLEDIDYSKAVIDMNQNMVAMQASQAAFNKTKELSLFNYL</sequence>
<accession>A0A0J1H272</accession>
<dbReference type="Gene3D" id="1.20.1330.10">
    <property type="entry name" value="f41 fragment of flagellin, N-terminal domain"/>
    <property type="match status" value="2"/>
</dbReference>
<evidence type="ECO:0000313" key="9">
    <source>
        <dbReference type="Proteomes" id="UP000036097"/>
    </source>
</evidence>
<dbReference type="PANTHER" id="PTHR42792:SF1">
    <property type="entry name" value="FLAGELLAR HOOK-ASSOCIATED PROTEIN 3"/>
    <property type="match status" value="1"/>
</dbReference>
<dbReference type="EMBL" id="LDOT01000012">
    <property type="protein sequence ID" value="KLV05883.1"/>
    <property type="molecule type" value="Genomic_DNA"/>
</dbReference>
<evidence type="ECO:0000259" key="6">
    <source>
        <dbReference type="Pfam" id="PF00669"/>
    </source>
</evidence>
<comment type="subcellular location">
    <subcellularLocation>
        <location evidence="1">Bacterial flagellum</location>
    </subcellularLocation>
    <subcellularLocation>
        <location evidence="2">Secreted</location>
    </subcellularLocation>
</comment>
<evidence type="ECO:0000256" key="2">
    <source>
        <dbReference type="ARBA" id="ARBA00004613"/>
    </source>
</evidence>
<dbReference type="GO" id="GO:0009424">
    <property type="term" value="C:bacterial-type flagellum hook"/>
    <property type="evidence" value="ECO:0007669"/>
    <property type="project" value="InterPro"/>
</dbReference>
<comment type="similarity">
    <text evidence="3">Belongs to the bacterial flagellin family.</text>
</comment>
<keyword evidence="4" id="KW-0964">Secreted</keyword>
<keyword evidence="5" id="KW-0975">Bacterial flagellum</keyword>
<gene>
    <name evidence="8" type="ORF">ABT56_10145</name>
</gene>
<dbReference type="Proteomes" id="UP000036097">
    <property type="component" value="Unassembled WGS sequence"/>
</dbReference>
<dbReference type="AlphaFoldDB" id="A0A0J1H272"/>
<dbReference type="InterPro" id="IPR001029">
    <property type="entry name" value="Flagellin_N"/>
</dbReference>
<dbReference type="GO" id="GO:0071973">
    <property type="term" value="P:bacterial-type flagellum-dependent cell motility"/>
    <property type="evidence" value="ECO:0007669"/>
    <property type="project" value="InterPro"/>
</dbReference>
<comment type="caution">
    <text evidence="8">The sequence shown here is derived from an EMBL/GenBank/DDBJ whole genome shotgun (WGS) entry which is preliminary data.</text>
</comment>